<proteinExistence type="predicted"/>
<reference evidence="2 3" key="1">
    <citation type="submission" date="2017-10" db="EMBL/GenBank/DDBJ databases">
        <title>Comparative genomics in systemic dimorphic fungi from Ajellomycetaceae.</title>
        <authorList>
            <person name="Munoz J.F."/>
            <person name="Mcewen J.G."/>
            <person name="Clay O.K."/>
            <person name="Cuomo C.A."/>
        </authorList>
    </citation>
    <scope>NUCLEOTIDE SEQUENCE [LARGE SCALE GENOMIC DNA]</scope>
    <source>
        <strain evidence="2 3">UAMH5409</strain>
    </source>
</reference>
<protein>
    <submittedName>
        <fullName evidence="2">Uncharacterized protein</fullName>
    </submittedName>
</protein>
<sequence>MPHKVIDSYPASTTSSRDGKSVKVHNVQGQQAQQQKDSSKKSAKVVVHNHGSPTYDEKRRSDWEGGRWK</sequence>
<evidence type="ECO:0000313" key="3">
    <source>
        <dbReference type="Proteomes" id="UP000223968"/>
    </source>
</evidence>
<gene>
    <name evidence="2" type="ORF">AJ79_04627</name>
</gene>
<evidence type="ECO:0000313" key="2">
    <source>
        <dbReference type="EMBL" id="PGH11830.1"/>
    </source>
</evidence>
<organism evidence="2 3">
    <name type="scientific">Helicocarpus griseus UAMH5409</name>
    <dbReference type="NCBI Taxonomy" id="1447875"/>
    <lineage>
        <taxon>Eukaryota</taxon>
        <taxon>Fungi</taxon>
        <taxon>Dikarya</taxon>
        <taxon>Ascomycota</taxon>
        <taxon>Pezizomycotina</taxon>
        <taxon>Eurotiomycetes</taxon>
        <taxon>Eurotiomycetidae</taxon>
        <taxon>Onygenales</taxon>
        <taxon>Ajellomycetaceae</taxon>
        <taxon>Helicocarpus</taxon>
    </lineage>
</organism>
<feature type="compositionally biased region" description="Low complexity" evidence="1">
    <location>
        <begin position="24"/>
        <end position="36"/>
    </location>
</feature>
<comment type="caution">
    <text evidence="2">The sequence shown here is derived from an EMBL/GenBank/DDBJ whole genome shotgun (WGS) entry which is preliminary data.</text>
</comment>
<evidence type="ECO:0000256" key="1">
    <source>
        <dbReference type="SAM" id="MobiDB-lite"/>
    </source>
</evidence>
<dbReference type="AlphaFoldDB" id="A0A2B7XS72"/>
<dbReference type="Proteomes" id="UP000223968">
    <property type="component" value="Unassembled WGS sequence"/>
</dbReference>
<accession>A0A2B7XS72</accession>
<name>A0A2B7XS72_9EURO</name>
<dbReference type="EMBL" id="PDNB01000067">
    <property type="protein sequence ID" value="PGH11830.1"/>
    <property type="molecule type" value="Genomic_DNA"/>
</dbReference>
<feature type="compositionally biased region" description="Basic and acidic residues" evidence="1">
    <location>
        <begin position="55"/>
        <end position="69"/>
    </location>
</feature>
<feature type="region of interest" description="Disordered" evidence="1">
    <location>
        <begin position="1"/>
        <end position="69"/>
    </location>
</feature>
<keyword evidence="3" id="KW-1185">Reference proteome</keyword>